<dbReference type="AlphaFoldDB" id="A0A8D8UPZ0"/>
<dbReference type="EMBL" id="HBUF01346345">
    <property type="protein sequence ID" value="CAG6709736.1"/>
    <property type="molecule type" value="Transcribed_RNA"/>
</dbReference>
<sequence>MASDVCAYGSVPVVKGNNHRVKRGEFGIDIWQVVDRIPVQQFGVACEVIRFKVPEVPGCNSFWNKLCGLNIVREIYHIMIRTSNRYLSMSENICRFDRRDKEKIK</sequence>
<dbReference type="EMBL" id="HBUF01346347">
    <property type="protein sequence ID" value="CAG6709740.1"/>
    <property type="molecule type" value="Transcribed_RNA"/>
</dbReference>
<protein>
    <submittedName>
        <fullName evidence="1">Uncharacterized protein</fullName>
    </submittedName>
</protein>
<evidence type="ECO:0000313" key="1">
    <source>
        <dbReference type="EMBL" id="CAG6709734.1"/>
    </source>
</evidence>
<reference evidence="1" key="1">
    <citation type="submission" date="2021-05" db="EMBL/GenBank/DDBJ databases">
        <authorList>
            <person name="Alioto T."/>
            <person name="Alioto T."/>
            <person name="Gomez Garrido J."/>
        </authorList>
    </citation>
    <scope>NUCLEOTIDE SEQUENCE</scope>
</reference>
<accession>A0A8D8UPZ0</accession>
<proteinExistence type="predicted"/>
<dbReference type="EMBL" id="HBUF01346346">
    <property type="protein sequence ID" value="CAG6709738.1"/>
    <property type="molecule type" value="Transcribed_RNA"/>
</dbReference>
<dbReference type="EMBL" id="HBUF01346344">
    <property type="protein sequence ID" value="CAG6709734.1"/>
    <property type="molecule type" value="Transcribed_RNA"/>
</dbReference>
<name>A0A8D8UPZ0_9HEMI</name>
<organism evidence="1">
    <name type="scientific">Cacopsylla melanoneura</name>
    <dbReference type="NCBI Taxonomy" id="428564"/>
    <lineage>
        <taxon>Eukaryota</taxon>
        <taxon>Metazoa</taxon>
        <taxon>Ecdysozoa</taxon>
        <taxon>Arthropoda</taxon>
        <taxon>Hexapoda</taxon>
        <taxon>Insecta</taxon>
        <taxon>Pterygota</taxon>
        <taxon>Neoptera</taxon>
        <taxon>Paraneoptera</taxon>
        <taxon>Hemiptera</taxon>
        <taxon>Sternorrhyncha</taxon>
        <taxon>Psylloidea</taxon>
        <taxon>Psyllidae</taxon>
        <taxon>Psyllinae</taxon>
        <taxon>Cacopsylla</taxon>
    </lineage>
</organism>